<dbReference type="Pfam" id="PF00248">
    <property type="entry name" value="Aldo_ket_red"/>
    <property type="match status" value="1"/>
</dbReference>
<protein>
    <recommendedName>
        <fullName evidence="2">NADP-dependent oxidoreductase domain-containing protein</fullName>
    </recommendedName>
</protein>
<dbReference type="EMBL" id="JH930473">
    <property type="protein sequence ID" value="EKM54166.1"/>
    <property type="molecule type" value="Genomic_DNA"/>
</dbReference>
<dbReference type="GO" id="GO:0016616">
    <property type="term" value="F:oxidoreductase activity, acting on the CH-OH group of donors, NAD or NADP as acceptor"/>
    <property type="evidence" value="ECO:0007669"/>
    <property type="project" value="UniProtKB-ARBA"/>
</dbReference>
<feature type="domain" description="NADP-dependent oxidoreductase" evidence="2">
    <location>
        <begin position="56"/>
        <end position="178"/>
    </location>
</feature>
<organism evidence="3 4">
    <name type="scientific">Phanerochaete carnosa (strain HHB-10118-sp)</name>
    <name type="common">White-rot fungus</name>
    <name type="synonym">Peniophora carnosa</name>
    <dbReference type="NCBI Taxonomy" id="650164"/>
    <lineage>
        <taxon>Eukaryota</taxon>
        <taxon>Fungi</taxon>
        <taxon>Dikarya</taxon>
        <taxon>Basidiomycota</taxon>
        <taxon>Agaricomycotina</taxon>
        <taxon>Agaricomycetes</taxon>
        <taxon>Polyporales</taxon>
        <taxon>Phanerochaetaceae</taxon>
        <taxon>Phanerochaete</taxon>
    </lineage>
</organism>
<keyword evidence="4" id="KW-1185">Reference proteome</keyword>
<dbReference type="PROSITE" id="PS00062">
    <property type="entry name" value="ALDOKETO_REDUCTASE_2"/>
    <property type="match status" value="1"/>
</dbReference>
<dbReference type="InterPro" id="IPR020471">
    <property type="entry name" value="AKR"/>
</dbReference>
<feature type="region of interest" description="Disordered" evidence="1">
    <location>
        <begin position="194"/>
        <end position="221"/>
    </location>
</feature>
<dbReference type="HOGENOM" id="CLU_023205_0_1_1"/>
<dbReference type="PANTHER" id="PTHR43827">
    <property type="entry name" value="2,5-DIKETO-D-GLUCONIC ACID REDUCTASE"/>
    <property type="match status" value="1"/>
</dbReference>
<evidence type="ECO:0000313" key="4">
    <source>
        <dbReference type="Proteomes" id="UP000008370"/>
    </source>
</evidence>
<dbReference type="OrthoDB" id="416253at2759"/>
<dbReference type="InterPro" id="IPR018170">
    <property type="entry name" value="Aldo/ket_reductase_CS"/>
</dbReference>
<dbReference type="SUPFAM" id="SSF51430">
    <property type="entry name" value="NAD(P)-linked oxidoreductase"/>
    <property type="match status" value="1"/>
</dbReference>
<dbReference type="GeneID" id="18909225"/>
<dbReference type="CDD" id="cd19071">
    <property type="entry name" value="AKR_AKR1-5-like"/>
    <property type="match status" value="1"/>
</dbReference>
<accession>K5UVV3</accession>
<dbReference type="InterPro" id="IPR023210">
    <property type="entry name" value="NADP_OxRdtase_dom"/>
</dbReference>
<proteinExistence type="predicted"/>
<evidence type="ECO:0000256" key="1">
    <source>
        <dbReference type="SAM" id="MobiDB-lite"/>
    </source>
</evidence>
<dbReference type="Gene3D" id="3.20.20.100">
    <property type="entry name" value="NADP-dependent oxidoreductase domain"/>
    <property type="match status" value="2"/>
</dbReference>
<dbReference type="RefSeq" id="XP_007396867.1">
    <property type="nucleotide sequence ID" value="XM_007396805.1"/>
</dbReference>
<name>K5UVV3_PHACS</name>
<sequence>MPVLGLGVYQNYDTELCVLDAFRAGSSTTAQAYRNEADVGFAVAESGLAREDVFISYVDLFLIHNPHSGKGLRLENYSALLERRDAGDIRSVGVSNYGIKHLEEICEAGLEAPAVNQIELHPLCPQRPIVAYCKQHNIVVQAYTPLIRGRRDEPVLRQIADKHGMDIAQVLVRWSLQKGCGSPPRACAPKCARLTTQGNPGSHRSQSRRRPRAYARTRRSSSSRWTTRICGVLDALDRGAQGAVTWNAVDAD</sequence>
<evidence type="ECO:0000313" key="3">
    <source>
        <dbReference type="EMBL" id="EKM54166.1"/>
    </source>
</evidence>
<dbReference type="InParanoid" id="K5UVV3"/>
<gene>
    <name evidence="3" type="ORF">PHACADRAFT_162541</name>
</gene>
<dbReference type="KEGG" id="pco:PHACADRAFT_162541"/>
<dbReference type="PANTHER" id="PTHR43827:SF13">
    <property type="entry name" value="ALDO_KETO REDUCTASE FAMILY PROTEIN"/>
    <property type="match status" value="1"/>
</dbReference>
<feature type="compositionally biased region" description="Basic residues" evidence="1">
    <location>
        <begin position="205"/>
        <end position="221"/>
    </location>
</feature>
<dbReference type="InterPro" id="IPR036812">
    <property type="entry name" value="NAD(P)_OxRdtase_dom_sf"/>
</dbReference>
<evidence type="ECO:0000259" key="2">
    <source>
        <dbReference type="Pfam" id="PF00248"/>
    </source>
</evidence>
<dbReference type="AlphaFoldDB" id="K5UVV3"/>
<reference evidence="3 4" key="1">
    <citation type="journal article" date="2012" name="BMC Genomics">
        <title>Comparative genomics of the white-rot fungi, Phanerochaete carnosa and P. chrysosporium, to elucidate the genetic basis of the distinct wood types they colonize.</title>
        <authorList>
            <person name="Suzuki H."/>
            <person name="MacDonald J."/>
            <person name="Syed K."/>
            <person name="Salamov A."/>
            <person name="Hori C."/>
            <person name="Aerts A."/>
            <person name="Henrissat B."/>
            <person name="Wiebenga A."/>
            <person name="vanKuyk P.A."/>
            <person name="Barry K."/>
            <person name="Lindquist E."/>
            <person name="LaButti K."/>
            <person name="Lapidus A."/>
            <person name="Lucas S."/>
            <person name="Coutinho P."/>
            <person name="Gong Y."/>
            <person name="Samejima M."/>
            <person name="Mahadevan R."/>
            <person name="Abou-Zaid M."/>
            <person name="de Vries R.P."/>
            <person name="Igarashi K."/>
            <person name="Yadav J.S."/>
            <person name="Grigoriev I.V."/>
            <person name="Master E.R."/>
        </authorList>
    </citation>
    <scope>NUCLEOTIDE SEQUENCE [LARGE SCALE GENOMIC DNA]</scope>
    <source>
        <strain evidence="3 4">HHB-10118-sp</strain>
    </source>
</reference>
<dbReference type="Proteomes" id="UP000008370">
    <property type="component" value="Unassembled WGS sequence"/>
</dbReference>